<proteinExistence type="predicted"/>
<comment type="caution">
    <text evidence="1">The sequence shown here is derived from an EMBL/GenBank/DDBJ whole genome shotgun (WGS) entry which is preliminary data.</text>
</comment>
<protein>
    <submittedName>
        <fullName evidence="1">Uncharacterized protein</fullName>
    </submittedName>
</protein>
<dbReference type="EMBL" id="JARXVC010000006">
    <property type="protein sequence ID" value="MDH6281545.1"/>
    <property type="molecule type" value="Genomic_DNA"/>
</dbReference>
<evidence type="ECO:0000313" key="2">
    <source>
        <dbReference type="Proteomes" id="UP001160334"/>
    </source>
</evidence>
<evidence type="ECO:0000313" key="1">
    <source>
        <dbReference type="EMBL" id="MDH6281545.1"/>
    </source>
</evidence>
<organism evidence="1 2">
    <name type="scientific">Prescottella agglutinans</name>
    <dbReference type="NCBI Taxonomy" id="1644129"/>
    <lineage>
        <taxon>Bacteria</taxon>
        <taxon>Bacillati</taxon>
        <taxon>Actinomycetota</taxon>
        <taxon>Actinomycetes</taxon>
        <taxon>Mycobacteriales</taxon>
        <taxon>Nocardiaceae</taxon>
        <taxon>Prescottella</taxon>
    </lineage>
</organism>
<dbReference type="Proteomes" id="UP001160334">
    <property type="component" value="Unassembled WGS sequence"/>
</dbReference>
<gene>
    <name evidence="1" type="ORF">M2280_002766</name>
</gene>
<accession>A0ABT6MBD8</accession>
<name>A0ABT6MBD8_9NOCA</name>
<keyword evidence="2" id="KW-1185">Reference proteome</keyword>
<sequence length="57" mass="5378">MGSVVGVGVGLYTSGAIDSLYQNGGDISEANGAGFDAVGDAGAAVGGLAKGAWDAIF</sequence>
<reference evidence="1 2" key="1">
    <citation type="submission" date="2023-04" db="EMBL/GenBank/DDBJ databases">
        <title>Forest soil microbial communities from Buena Vista Peninsula, Colon Province, Panama.</title>
        <authorList>
            <person name="Bouskill N."/>
        </authorList>
    </citation>
    <scope>NUCLEOTIDE SEQUENCE [LARGE SCALE GENOMIC DNA]</scope>
    <source>
        <strain evidence="1 2">CFH S0262</strain>
    </source>
</reference>